<name>A0A2M4DRQ3_ANODA</name>
<feature type="chain" id="PRO_5014649871" evidence="1">
    <location>
        <begin position="18"/>
        <end position="108"/>
    </location>
</feature>
<dbReference type="EMBL" id="GGFL01016082">
    <property type="protein sequence ID" value="MBW80260.1"/>
    <property type="molecule type" value="Transcribed_RNA"/>
</dbReference>
<organism evidence="2">
    <name type="scientific">Anopheles darlingi</name>
    <name type="common">Mosquito</name>
    <dbReference type="NCBI Taxonomy" id="43151"/>
    <lineage>
        <taxon>Eukaryota</taxon>
        <taxon>Metazoa</taxon>
        <taxon>Ecdysozoa</taxon>
        <taxon>Arthropoda</taxon>
        <taxon>Hexapoda</taxon>
        <taxon>Insecta</taxon>
        <taxon>Pterygota</taxon>
        <taxon>Neoptera</taxon>
        <taxon>Endopterygota</taxon>
        <taxon>Diptera</taxon>
        <taxon>Nematocera</taxon>
        <taxon>Culicoidea</taxon>
        <taxon>Culicidae</taxon>
        <taxon>Anophelinae</taxon>
        <taxon>Anopheles</taxon>
    </lineage>
</organism>
<feature type="signal peptide" evidence="1">
    <location>
        <begin position="1"/>
        <end position="17"/>
    </location>
</feature>
<sequence length="108" mass="12043">MIGMLLADAFLQILIDAGVLLLPGELQRCVAVLILHATITAGTDELLDDRKMPKHDRGVQCRFTVFQQSQAGTMLEQLVHHRTVTLVCRLEECRRTVTSHRINVGPVV</sequence>
<keyword evidence="1" id="KW-0732">Signal</keyword>
<protein>
    <submittedName>
        <fullName evidence="2">Putative secreted protein</fullName>
    </submittedName>
</protein>
<evidence type="ECO:0000256" key="1">
    <source>
        <dbReference type="SAM" id="SignalP"/>
    </source>
</evidence>
<dbReference type="AlphaFoldDB" id="A0A2M4DRQ3"/>
<evidence type="ECO:0000313" key="2">
    <source>
        <dbReference type="EMBL" id="MBW80260.1"/>
    </source>
</evidence>
<reference evidence="2" key="1">
    <citation type="submission" date="2018-01" db="EMBL/GenBank/DDBJ databases">
        <title>An insight into the sialome of Amazonian anophelines.</title>
        <authorList>
            <person name="Ribeiro J.M."/>
            <person name="Scarpassa V."/>
            <person name="Calvo E."/>
        </authorList>
    </citation>
    <scope>NUCLEOTIDE SEQUENCE</scope>
</reference>
<accession>A0A2M4DRQ3</accession>
<proteinExistence type="predicted"/>